<evidence type="ECO:0000256" key="1">
    <source>
        <dbReference type="SAM" id="Phobius"/>
    </source>
</evidence>
<evidence type="ECO:0000313" key="2">
    <source>
        <dbReference type="EMBL" id="ODG93999.1"/>
    </source>
</evidence>
<accession>A0ABX3A073</accession>
<sequence length="84" mass="9835">MFFQVVPYHEDCYAKDLKGAKTLFLNNQPINGFSGNFLTLLAFAVFIASFFIDYNSMIYLSVLALIAILYRLYSFFIFERHLEK</sequence>
<reference evidence="2 3" key="1">
    <citation type="submission" date="2016-07" db="EMBL/GenBank/DDBJ databases">
        <authorList>
            <person name="Townsley L."/>
            <person name="Shank E.A."/>
        </authorList>
    </citation>
    <scope>NUCLEOTIDE SEQUENCE [LARGE SCALE GENOMIC DNA]</scope>
    <source>
        <strain evidence="2 3">CH01</strain>
    </source>
</reference>
<keyword evidence="3" id="KW-1185">Reference proteome</keyword>
<keyword evidence="1" id="KW-0472">Membrane</keyword>
<keyword evidence="1" id="KW-1133">Transmembrane helix</keyword>
<dbReference type="Proteomes" id="UP000094580">
    <property type="component" value="Unassembled WGS sequence"/>
</dbReference>
<name>A0ABX3A073_9BACI</name>
<feature type="transmembrane region" description="Helical" evidence="1">
    <location>
        <begin position="33"/>
        <end position="52"/>
    </location>
</feature>
<feature type="transmembrane region" description="Helical" evidence="1">
    <location>
        <begin position="58"/>
        <end position="78"/>
    </location>
</feature>
<proteinExistence type="predicted"/>
<comment type="caution">
    <text evidence="2">The sequence shown here is derived from an EMBL/GenBank/DDBJ whole genome shotgun (WGS) entry which is preliminary data.</text>
</comment>
<gene>
    <name evidence="2" type="ORF">BED47_02170</name>
</gene>
<protein>
    <submittedName>
        <fullName evidence="2">Uncharacterized protein</fullName>
    </submittedName>
</protein>
<evidence type="ECO:0000313" key="3">
    <source>
        <dbReference type="Proteomes" id="UP000094580"/>
    </source>
</evidence>
<organism evidence="2 3">
    <name type="scientific">Gottfriedia luciferensis</name>
    <dbReference type="NCBI Taxonomy" id="178774"/>
    <lineage>
        <taxon>Bacteria</taxon>
        <taxon>Bacillati</taxon>
        <taxon>Bacillota</taxon>
        <taxon>Bacilli</taxon>
        <taxon>Bacillales</taxon>
        <taxon>Bacillaceae</taxon>
        <taxon>Gottfriedia</taxon>
    </lineage>
</organism>
<dbReference type="EMBL" id="MDKC01000001">
    <property type="protein sequence ID" value="ODG93999.1"/>
    <property type="molecule type" value="Genomic_DNA"/>
</dbReference>
<keyword evidence="1" id="KW-0812">Transmembrane</keyword>